<organism evidence="1">
    <name type="scientific">Culex pipiens</name>
    <name type="common">House mosquito</name>
    <dbReference type="NCBI Taxonomy" id="7175"/>
    <lineage>
        <taxon>Eukaryota</taxon>
        <taxon>Metazoa</taxon>
        <taxon>Ecdysozoa</taxon>
        <taxon>Arthropoda</taxon>
        <taxon>Hexapoda</taxon>
        <taxon>Insecta</taxon>
        <taxon>Pterygota</taxon>
        <taxon>Neoptera</taxon>
        <taxon>Endopterygota</taxon>
        <taxon>Diptera</taxon>
        <taxon>Nematocera</taxon>
        <taxon>Culicoidea</taxon>
        <taxon>Culicidae</taxon>
        <taxon>Culicinae</taxon>
        <taxon>Culicini</taxon>
        <taxon>Culex</taxon>
        <taxon>Culex</taxon>
    </lineage>
</organism>
<evidence type="ECO:0000313" key="1">
    <source>
        <dbReference type="EMBL" id="CAG6579832.1"/>
    </source>
</evidence>
<protein>
    <submittedName>
        <fullName evidence="1">(northern house mosquito) hypothetical protein</fullName>
    </submittedName>
</protein>
<sequence>MRLKHQQLAIVLPRQQDIKQLPMISSLQAVDQQVVVLLYRRIQFQQHHRIWKPRLQILAPQVRTHKQLPPELKIQRHLRIWKLRQRIQEPQARILKQPDL</sequence>
<accession>A0A8D8NW06</accession>
<dbReference type="AlphaFoldDB" id="A0A8D8NW06"/>
<reference evidence="1" key="1">
    <citation type="submission" date="2021-05" db="EMBL/GenBank/DDBJ databases">
        <authorList>
            <person name="Alioto T."/>
            <person name="Alioto T."/>
            <person name="Gomez Garrido J."/>
        </authorList>
    </citation>
    <scope>NUCLEOTIDE SEQUENCE</scope>
</reference>
<proteinExistence type="predicted"/>
<dbReference type="EMBL" id="HBUE01303069">
    <property type="protein sequence ID" value="CAG6579832.1"/>
    <property type="molecule type" value="Transcribed_RNA"/>
</dbReference>
<name>A0A8D8NW06_CULPI</name>